<feature type="transmembrane region" description="Helical" evidence="1">
    <location>
        <begin position="173"/>
        <end position="192"/>
    </location>
</feature>
<organism evidence="2 3">
    <name type="scientific">Actinomadura darangshiensis</name>
    <dbReference type="NCBI Taxonomy" id="705336"/>
    <lineage>
        <taxon>Bacteria</taxon>
        <taxon>Bacillati</taxon>
        <taxon>Actinomycetota</taxon>
        <taxon>Actinomycetes</taxon>
        <taxon>Streptosporangiales</taxon>
        <taxon>Thermomonosporaceae</taxon>
        <taxon>Actinomadura</taxon>
    </lineage>
</organism>
<name>A0A4V2YVF6_9ACTN</name>
<protein>
    <submittedName>
        <fullName evidence="2">Uncharacterized protein</fullName>
    </submittedName>
</protein>
<sequence length="230" mass="24712">MAPKISKDQLLVRMDMYLSERYLNLHNTLVGVALGIAGLAAANLLSASGDYEHYQTAFWMLWVASLLAVVVAYAGTVIGSVLLPAQPPEMLDLLIPLALGIFEFLLFGLLAHKVTGLTDPSRVTFAWFIAFTAFALTAAGAIGRAYWIIKPDTFSSDAAPAVDEYRSGLRRDISSAMLLATVSLTSALIDVWARPSVIRSEVFAGLLVAGFIGALITHELTAKKLRAAIT</sequence>
<feature type="transmembrane region" description="Helical" evidence="1">
    <location>
        <begin position="198"/>
        <end position="216"/>
    </location>
</feature>
<comment type="caution">
    <text evidence="2">The sequence shown here is derived from an EMBL/GenBank/DDBJ whole genome shotgun (WGS) entry which is preliminary data.</text>
</comment>
<feature type="transmembrane region" description="Helical" evidence="1">
    <location>
        <begin position="21"/>
        <end position="45"/>
    </location>
</feature>
<keyword evidence="1" id="KW-1133">Transmembrane helix</keyword>
<keyword evidence="3" id="KW-1185">Reference proteome</keyword>
<dbReference type="RefSeq" id="WP_132198734.1">
    <property type="nucleotide sequence ID" value="NZ_SMKY01000079.1"/>
</dbReference>
<dbReference type="Proteomes" id="UP000295578">
    <property type="component" value="Unassembled WGS sequence"/>
</dbReference>
<keyword evidence="1" id="KW-0812">Transmembrane</keyword>
<feature type="transmembrane region" description="Helical" evidence="1">
    <location>
        <begin position="90"/>
        <end position="112"/>
    </location>
</feature>
<gene>
    <name evidence="2" type="ORF">E1293_18830</name>
</gene>
<evidence type="ECO:0000313" key="2">
    <source>
        <dbReference type="EMBL" id="TDD81327.1"/>
    </source>
</evidence>
<evidence type="ECO:0000256" key="1">
    <source>
        <dbReference type="SAM" id="Phobius"/>
    </source>
</evidence>
<keyword evidence="1" id="KW-0472">Membrane</keyword>
<reference evidence="2 3" key="1">
    <citation type="submission" date="2019-03" db="EMBL/GenBank/DDBJ databases">
        <title>Draft genome sequences of novel Actinobacteria.</title>
        <authorList>
            <person name="Sahin N."/>
            <person name="Ay H."/>
            <person name="Saygin H."/>
        </authorList>
    </citation>
    <scope>NUCLEOTIDE SEQUENCE [LARGE SCALE GENOMIC DNA]</scope>
    <source>
        <strain evidence="2 3">DSM 45941</strain>
    </source>
</reference>
<evidence type="ECO:0000313" key="3">
    <source>
        <dbReference type="Proteomes" id="UP000295578"/>
    </source>
</evidence>
<proteinExistence type="predicted"/>
<feature type="transmembrane region" description="Helical" evidence="1">
    <location>
        <begin position="124"/>
        <end position="147"/>
    </location>
</feature>
<dbReference type="EMBL" id="SMKY01000079">
    <property type="protein sequence ID" value="TDD81327.1"/>
    <property type="molecule type" value="Genomic_DNA"/>
</dbReference>
<feature type="transmembrane region" description="Helical" evidence="1">
    <location>
        <begin position="57"/>
        <end position="83"/>
    </location>
</feature>
<accession>A0A4V2YVF6</accession>
<dbReference type="AlphaFoldDB" id="A0A4V2YVF6"/>